<gene>
    <name evidence="3" type="ORF">OCBIM_22005900mg</name>
</gene>
<keyword evidence="2" id="KW-0812">Transmembrane</keyword>
<sequence length="128" mass="14284">MLVVLCWAKDKDTLEQEDDDDDDDDDDDNEHVPPLQVTPSPIPRLVDSAVVPATALLTDGQLALIDNSFFSLVETTPPLIPTLLLLISITLSILLSVGQLKFFEDRIESSLKLIFVFSPEDLLFITRF</sequence>
<organism evidence="3">
    <name type="scientific">Octopus bimaculoides</name>
    <name type="common">California two-spotted octopus</name>
    <dbReference type="NCBI Taxonomy" id="37653"/>
    <lineage>
        <taxon>Eukaryota</taxon>
        <taxon>Metazoa</taxon>
        <taxon>Spiralia</taxon>
        <taxon>Lophotrochozoa</taxon>
        <taxon>Mollusca</taxon>
        <taxon>Cephalopoda</taxon>
        <taxon>Coleoidea</taxon>
        <taxon>Octopodiformes</taxon>
        <taxon>Octopoda</taxon>
        <taxon>Incirrata</taxon>
        <taxon>Octopodidae</taxon>
        <taxon>Octopus</taxon>
    </lineage>
</organism>
<protein>
    <submittedName>
        <fullName evidence="3">Uncharacterized protein</fullName>
    </submittedName>
</protein>
<dbReference type="AlphaFoldDB" id="A0A0L8IFP6"/>
<dbReference type="EMBL" id="KQ415825">
    <property type="protein sequence ID" value="KOG00258.1"/>
    <property type="molecule type" value="Genomic_DNA"/>
</dbReference>
<feature type="region of interest" description="Disordered" evidence="1">
    <location>
        <begin position="13"/>
        <end position="41"/>
    </location>
</feature>
<evidence type="ECO:0000313" key="3">
    <source>
        <dbReference type="EMBL" id="KOG00258.1"/>
    </source>
</evidence>
<feature type="transmembrane region" description="Helical" evidence="2">
    <location>
        <begin position="79"/>
        <end position="97"/>
    </location>
</feature>
<evidence type="ECO:0000256" key="2">
    <source>
        <dbReference type="SAM" id="Phobius"/>
    </source>
</evidence>
<proteinExistence type="predicted"/>
<evidence type="ECO:0000256" key="1">
    <source>
        <dbReference type="SAM" id="MobiDB-lite"/>
    </source>
</evidence>
<keyword evidence="2" id="KW-0472">Membrane</keyword>
<feature type="compositionally biased region" description="Acidic residues" evidence="1">
    <location>
        <begin position="15"/>
        <end position="29"/>
    </location>
</feature>
<accession>A0A0L8IFP6</accession>
<name>A0A0L8IFP6_OCTBM</name>
<reference evidence="3" key="1">
    <citation type="submission" date="2015-07" db="EMBL/GenBank/DDBJ databases">
        <title>MeaNS - Measles Nucleotide Surveillance Program.</title>
        <authorList>
            <person name="Tran T."/>
            <person name="Druce J."/>
        </authorList>
    </citation>
    <scope>NUCLEOTIDE SEQUENCE</scope>
    <source>
        <strain evidence="3">UCB-OBI-ISO-001</strain>
        <tissue evidence="3">Gonad</tissue>
    </source>
</reference>
<keyword evidence="2" id="KW-1133">Transmembrane helix</keyword>